<sequence>MKKVFLVLFIFLSSFLVFSLVKVEAQAPTNKPFNFTIPGYNCGLAEDPLKNQCCRVSYPSSFIPPDVGPLNSLLNTFSFFTNFARDNFLQPIIDTFTSITKGNISSCYSGVQSIPDANDPSCKCINPITPSPAYLSALNDFCQRQFKVEDRNACLACSNDGGVFSGIGCVKTDSKKFIEETVFGLGIGLAGGFSLLCIIYAAFMMQSSQGNPEKLKKAQEMITSCIMGLMLIIFSVFILRLIGVSILKIPGFG</sequence>
<keyword evidence="1" id="KW-0472">Membrane</keyword>
<evidence type="ECO:0000256" key="1">
    <source>
        <dbReference type="SAM" id="Phobius"/>
    </source>
</evidence>
<reference evidence="2 3" key="1">
    <citation type="journal article" date="2015" name="Nature">
        <title>rRNA introns, odd ribosomes, and small enigmatic genomes across a large radiation of phyla.</title>
        <authorList>
            <person name="Brown C.T."/>
            <person name="Hug L.A."/>
            <person name="Thomas B.C."/>
            <person name="Sharon I."/>
            <person name="Castelle C.J."/>
            <person name="Singh A."/>
            <person name="Wilkins M.J."/>
            <person name="Williams K.H."/>
            <person name="Banfield J.F."/>
        </authorList>
    </citation>
    <scope>NUCLEOTIDE SEQUENCE [LARGE SCALE GENOMIC DNA]</scope>
</reference>
<dbReference type="AlphaFoldDB" id="A0A0G0DBA5"/>
<comment type="caution">
    <text evidence="2">The sequence shown here is derived from an EMBL/GenBank/DDBJ whole genome shotgun (WGS) entry which is preliminary data.</text>
</comment>
<accession>A0A0G0DBA5</accession>
<keyword evidence="1" id="KW-0812">Transmembrane</keyword>
<dbReference type="Proteomes" id="UP000034688">
    <property type="component" value="Unassembled WGS sequence"/>
</dbReference>
<feature type="transmembrane region" description="Helical" evidence="1">
    <location>
        <begin position="224"/>
        <end position="247"/>
    </location>
</feature>
<keyword evidence="1" id="KW-1133">Transmembrane helix</keyword>
<protein>
    <submittedName>
        <fullName evidence="2">Uncharacterized protein</fullName>
    </submittedName>
</protein>
<organism evidence="2 3">
    <name type="scientific">Candidatus Roizmanbacteria bacterium GW2011_GWA2_34_18</name>
    <dbReference type="NCBI Taxonomy" id="1618477"/>
    <lineage>
        <taxon>Bacteria</taxon>
        <taxon>Candidatus Roizmaniibacteriota</taxon>
    </lineage>
</organism>
<proteinExistence type="predicted"/>
<evidence type="ECO:0000313" key="3">
    <source>
        <dbReference type="Proteomes" id="UP000034688"/>
    </source>
</evidence>
<name>A0A0G0DBA5_9BACT</name>
<gene>
    <name evidence="2" type="ORF">UR54_C0010G0008</name>
</gene>
<dbReference type="EMBL" id="LBPP01000010">
    <property type="protein sequence ID" value="KKP60615.1"/>
    <property type="molecule type" value="Genomic_DNA"/>
</dbReference>
<evidence type="ECO:0000313" key="2">
    <source>
        <dbReference type="EMBL" id="KKP60615.1"/>
    </source>
</evidence>
<dbReference type="STRING" id="1618477.UR54_C0010G0008"/>
<feature type="transmembrane region" description="Helical" evidence="1">
    <location>
        <begin position="182"/>
        <end position="203"/>
    </location>
</feature>